<reference evidence="5 6" key="1">
    <citation type="journal article" date="2023" name="Arcadia Sci">
        <title>De novo assembly of a long-read Amblyomma americanum tick genome.</title>
        <authorList>
            <person name="Chou S."/>
            <person name="Poskanzer K.E."/>
            <person name="Rollins M."/>
            <person name="Thuy-Boun P.S."/>
        </authorList>
    </citation>
    <scope>NUCLEOTIDE SEQUENCE [LARGE SCALE GENOMIC DNA]</scope>
    <source>
        <strain evidence="5">F_SG_1</strain>
        <tissue evidence="5">Salivary glands</tissue>
    </source>
</reference>
<dbReference type="PANTHER" id="PTHR46708:SF2">
    <property type="entry name" value="FIBRONECTIN TYPE-III DOMAIN-CONTAINING PROTEIN"/>
    <property type="match status" value="1"/>
</dbReference>
<feature type="chain" id="PRO_5042954139" description="Fibronectin type-III domain-containing protein" evidence="3">
    <location>
        <begin position="30"/>
        <end position="2528"/>
    </location>
</feature>
<feature type="domain" description="Fibronectin type-III" evidence="4">
    <location>
        <begin position="236"/>
        <end position="334"/>
    </location>
</feature>
<feature type="domain" description="Fibronectin type-III" evidence="4">
    <location>
        <begin position="1668"/>
        <end position="1764"/>
    </location>
</feature>
<dbReference type="PROSITE" id="PS50853">
    <property type="entry name" value="FN3"/>
    <property type="match status" value="19"/>
</dbReference>
<dbReference type="SMART" id="SM00060">
    <property type="entry name" value="FN3"/>
    <property type="match status" value="22"/>
</dbReference>
<feature type="compositionally biased region" description="Polar residues" evidence="2">
    <location>
        <begin position="2337"/>
        <end position="2355"/>
    </location>
</feature>
<feature type="signal peptide" evidence="3">
    <location>
        <begin position="1"/>
        <end position="29"/>
    </location>
</feature>
<feature type="domain" description="Fibronectin type-III" evidence="4">
    <location>
        <begin position="931"/>
        <end position="1033"/>
    </location>
</feature>
<feature type="domain" description="Fibronectin type-III" evidence="4">
    <location>
        <begin position="439"/>
        <end position="537"/>
    </location>
</feature>
<feature type="domain" description="Fibronectin type-III" evidence="4">
    <location>
        <begin position="756"/>
        <end position="851"/>
    </location>
</feature>
<feature type="domain" description="Fibronectin type-III" evidence="4">
    <location>
        <begin position="2414"/>
        <end position="2513"/>
    </location>
</feature>
<feature type="domain" description="Fibronectin type-III" evidence="4">
    <location>
        <begin position="1771"/>
        <end position="1870"/>
    </location>
</feature>
<keyword evidence="6" id="KW-1185">Reference proteome</keyword>
<feature type="domain" description="Fibronectin type-III" evidence="4">
    <location>
        <begin position="653"/>
        <end position="753"/>
    </location>
</feature>
<feature type="domain" description="Fibronectin type-III" evidence="4">
    <location>
        <begin position="1561"/>
        <end position="1667"/>
    </location>
</feature>
<dbReference type="InterPro" id="IPR013783">
    <property type="entry name" value="Ig-like_fold"/>
</dbReference>
<feature type="region of interest" description="Disordered" evidence="2">
    <location>
        <begin position="2337"/>
        <end position="2360"/>
    </location>
</feature>
<feature type="compositionally biased region" description="Low complexity" evidence="2">
    <location>
        <begin position="1563"/>
        <end position="1577"/>
    </location>
</feature>
<evidence type="ECO:0000256" key="3">
    <source>
        <dbReference type="SAM" id="SignalP"/>
    </source>
</evidence>
<organism evidence="5 6">
    <name type="scientific">Amblyomma americanum</name>
    <name type="common">Lone star tick</name>
    <dbReference type="NCBI Taxonomy" id="6943"/>
    <lineage>
        <taxon>Eukaryota</taxon>
        <taxon>Metazoa</taxon>
        <taxon>Ecdysozoa</taxon>
        <taxon>Arthropoda</taxon>
        <taxon>Chelicerata</taxon>
        <taxon>Arachnida</taxon>
        <taxon>Acari</taxon>
        <taxon>Parasitiformes</taxon>
        <taxon>Ixodida</taxon>
        <taxon>Ixodoidea</taxon>
        <taxon>Ixodidae</taxon>
        <taxon>Amblyomminae</taxon>
        <taxon>Amblyomma</taxon>
    </lineage>
</organism>
<feature type="domain" description="Fibronectin type-III" evidence="4">
    <location>
        <begin position="1039"/>
        <end position="1134"/>
    </location>
</feature>
<feature type="domain" description="Fibronectin type-III" evidence="4">
    <location>
        <begin position="545"/>
        <end position="650"/>
    </location>
</feature>
<accession>A0AAQ4ENF1</accession>
<feature type="domain" description="Fibronectin type-III" evidence="4">
    <location>
        <begin position="1455"/>
        <end position="1557"/>
    </location>
</feature>
<dbReference type="CDD" id="cd00063">
    <property type="entry name" value="FN3"/>
    <property type="match status" value="14"/>
</dbReference>
<dbReference type="Gene3D" id="2.60.40.10">
    <property type="entry name" value="Immunoglobulins"/>
    <property type="match status" value="21"/>
</dbReference>
<feature type="domain" description="Fibronectin type-III" evidence="4">
    <location>
        <begin position="1138"/>
        <end position="1242"/>
    </location>
</feature>
<feature type="region of interest" description="Disordered" evidence="2">
    <location>
        <begin position="1558"/>
        <end position="1577"/>
    </location>
</feature>
<dbReference type="Proteomes" id="UP001321473">
    <property type="component" value="Unassembled WGS sequence"/>
</dbReference>
<proteinExistence type="predicted"/>
<evidence type="ECO:0000256" key="1">
    <source>
        <dbReference type="ARBA" id="ARBA00022737"/>
    </source>
</evidence>
<gene>
    <name evidence="5" type="ORF">V5799_030559</name>
</gene>
<feature type="domain" description="Fibronectin type-III" evidence="4">
    <location>
        <begin position="1874"/>
        <end position="1980"/>
    </location>
</feature>
<dbReference type="Pfam" id="PF00041">
    <property type="entry name" value="fn3"/>
    <property type="match status" value="12"/>
</dbReference>
<keyword evidence="1" id="KW-0677">Repeat</keyword>
<dbReference type="PANTHER" id="PTHR46708">
    <property type="entry name" value="TENASCIN"/>
    <property type="match status" value="1"/>
</dbReference>
<dbReference type="InterPro" id="IPR050991">
    <property type="entry name" value="ECM_Regulatory_Proteins"/>
</dbReference>
<evidence type="ECO:0000313" key="5">
    <source>
        <dbReference type="EMBL" id="KAK8776098.1"/>
    </source>
</evidence>
<evidence type="ECO:0000259" key="4">
    <source>
        <dbReference type="PROSITE" id="PS50853"/>
    </source>
</evidence>
<feature type="domain" description="Fibronectin type-III" evidence="4">
    <location>
        <begin position="2079"/>
        <end position="2181"/>
    </location>
</feature>
<dbReference type="InterPro" id="IPR003961">
    <property type="entry name" value="FN3_dom"/>
</dbReference>
<feature type="domain" description="Fibronectin type-III" evidence="4">
    <location>
        <begin position="133"/>
        <end position="233"/>
    </location>
</feature>
<protein>
    <recommendedName>
        <fullName evidence="4">Fibronectin type-III domain-containing protein</fullName>
    </recommendedName>
</protein>
<feature type="domain" description="Fibronectin type-III" evidence="4">
    <location>
        <begin position="341"/>
        <end position="435"/>
    </location>
</feature>
<dbReference type="InterPro" id="IPR036116">
    <property type="entry name" value="FN3_sf"/>
</dbReference>
<evidence type="ECO:0000256" key="2">
    <source>
        <dbReference type="SAM" id="MobiDB-lite"/>
    </source>
</evidence>
<comment type="caution">
    <text evidence="5">The sequence shown here is derived from an EMBL/GenBank/DDBJ whole genome shotgun (WGS) entry which is preliminary data.</text>
</comment>
<sequence>MARLLEVARWKLVGVAFVLFVAAVDHAQAQSCPEPSRLHAPAIAYNSITFRWDATKYIPNPLHCTCMSLGNYGEKCSSGSTPKVCATSVSGYVRPQTSLATYTNYTLCVQTQCSGSNFSNPVCTTVRTSPTAPSQPFQIFATKHTPYSLDISWRYPTVLNGPLDGYRIRWCWASNCVSSYETLHGPNVRQFRITGLTAYRQYNVYVSGFNVDPFTGQTLYGAEASISEYTLPTYPTESSLSFTKVSTSQVNVVVGVPKYPNGPISGYVLTWCPKRRCYGDNVNTREILQSNAGTQSITGLQPWTEYEVSVKAFNTVPTNSERAYSDEVKGTVVPMPFSPSGPQNFKATALSSTSVKLTWDLPPRFEVTPSHYRIFWCTAGDKVCFNLDVGNVREAVITPLAPYTDYRFMIKALAQFTSPWLNSAVSNANAKTWPHDPSRPVDLVVVSRQATKVDVSWKTPLDPAGPLDGYRVRICPELGTCPAIGVISRSKTLHKSTHNNTFYGLQPYTKYQVQVKAFNNLPDGKTSEGDVAVIAVSTTASEPSEPTNLTVETVNSTTLLVTWQPPSHKNGPVHGYNVSWWKTGGSSVHDVDEVSSSESVFLAGEAKSYILQGLQSYTTYAVRVVRVNNYGNGTLEGAAAHAEGITDPDPCPPPVDVSVQAVKINATASKLVCSWSPPNATLNPPVEGYLLQVCTDHNASTCWEANTTVPTLSHTFEPVPNFEDYVFVVQAYVLNHGRVVVGESATARVSSEAPVIPLVPDFNATAANSTAIYVDWKPVGSVQDFEVTYNVTAVDSYGVQVRQEFVSEPRVTFADLEAYTVYHVYVSVCVERGSKRQCGAARLGVVRTAATGYNVSWWQIYPAGNSSEQAIQSNITSVFLQGNVYSYVVTGLNPQTFYSIEVRRINGQGSERIQGIAALVKAKTAPNSYPKPEDARFTIRRVDATLFSIHISWKPPPLYDEDAHYDVFEVFVQRIEEGKPPIVFTVNPVDAEYFFNVSNLNPFVEYVVQIRAYISFGGFLVKSEAAELRIALDAKTLLVVSQIETTNSPDGALVIRWKSSASVESSTTVYEVKVVAAGTGKEVDSTVVSSHEATFTGLQQNTNYTVRVKACDLRGHIRKCGESTEASFQTSKADNTPRARDVSVIAVNSTALKVSWQIPTSTSKVSVTGYRVGWRLSQSNLTGTTAQSGLVETQLSGGNETTFIVTGLEAYKQYDIEIVIFYVVGNVAKSTSVISKGTTAPKPLEHPSNVAFEISSDIDNLTRVKFKWDPPKQITGPQLEGYYINICPVEERPTLPGGATCLTYNTSSTTFTTVLEGMNRLEAYNVFVSAYTRHQGLIIVGNSAQTFVSADLTPFLKVHDVKIEVVSKESVKVSWSSVDLSSTRWTALYEVTVVLKSSGKEVFVGTVNSTEVTLTGLSGGDEHTIRVEACIIRGGEKQCGRKSRADVKPLIYVHDKQGSKTETVNRTAIAVTFNQVTSAEPSLVGFQVSWSPKKPSTGQGQPGSTGSVILPRNETGFVITDLLPFEHYDVQVTKVFSDGNAEWKTVISNTEVVTDPKPYPKPTGVVHKSTSSGGTSSTLTVGWNAPVSSSAPPIEGYQVTICPREKRSAKATACQTFNTSATETHVDVTTLESFSEYEVKITAYTTNNGRIVKGDVTRTTVTTSAPPIPSVVSQVVSKSIEGRSATASWTRPQGIPAKFDVVYEVVLTEEASGRVLSRRDVNVTGISVEDLQASTEYTLSITPCLVSGSRRECGNSSYTTFKSSSKGGPKEPIHLHIKAINSTALLITWPSPPTNTTPFDGYLVIWWTANETAIDEESVSNKTLAADSTSFLIGDLEPSTTYYVNVSRIYGDNERDAIDLEQVAGSTQPDPFRKPSGLHVDYDANASQATVTWDPFPVRLEDSPVQNYSVMLCDVAGNGPDEELVDCNVVIKSADNTKAVFTNLKGLSEYRVEVWAVVTFDGNSAGQGDSAVTRFGTPAPVVPELWDSLRADLKESDVSLFWSRPAGLDEYELRYHVILYRESPQSTVRLVTNVTQAAFEGLKPQTNYTVYVATCILRRSRQHCTGNTTIEFKTLRAGPREDFVNYTVEAVNGSELRLSWAPPGEHEDLKSYQVSWWLYQANQTGEVVKRNASVSSHSTMALIDGLQPYTKYVVEVVPIYSSHRVTWQGSAVRHFATTKAQGFPAIANVSVTTTNRKPSTSDMVVAWSITNSVISMDDLEYRVTLCVGTHENAQDCLNKTVSGHIFSVTFPGIDNFAALVATVQLLVRTENEVFESEIIQTASTSWTPPIPEIVGLTVAGVTENSADVFWSKVAEFDRINGSYYRVVLSVHPQQDVNRNAATSQSGQSSSENETAVESERNVVRNFTTRDTEIELGKLSPWRNYTVTVTAGVIGRGLDVEGLASSKVFETLVGAPTKPRNVSVAELNNGHILTWLPPESWNGPSAGYEVKFTCVNGDIKGNSTIVTLDPSRTALRMPQLSPGVPCNIFIHAYNVYLDEPLDGAKIRVRFTPTASKGEEHTTIDHPTIN</sequence>
<evidence type="ECO:0000313" key="6">
    <source>
        <dbReference type="Proteomes" id="UP001321473"/>
    </source>
</evidence>
<name>A0AAQ4ENF1_AMBAM</name>
<feature type="domain" description="Fibronectin type-III" evidence="4">
    <location>
        <begin position="1246"/>
        <end position="1356"/>
    </location>
</feature>
<dbReference type="SUPFAM" id="SSF49265">
    <property type="entry name" value="Fibronectin type III"/>
    <property type="match status" value="14"/>
</dbReference>
<keyword evidence="3" id="KW-0732">Signal</keyword>
<dbReference type="EMBL" id="JARKHS020013365">
    <property type="protein sequence ID" value="KAK8776098.1"/>
    <property type="molecule type" value="Genomic_DNA"/>
</dbReference>
<feature type="domain" description="Fibronectin type-III" evidence="4">
    <location>
        <begin position="1357"/>
        <end position="1450"/>
    </location>
</feature>